<gene>
    <name evidence="2" type="ORF">GALMADRAFT_244546</name>
</gene>
<feature type="chain" id="PRO_5001646788" evidence="1">
    <location>
        <begin position="18"/>
        <end position="51"/>
    </location>
</feature>
<name>A0A067TG70_GALM3</name>
<protein>
    <submittedName>
        <fullName evidence="2">Uncharacterized protein</fullName>
    </submittedName>
</protein>
<proteinExistence type="predicted"/>
<reference evidence="3" key="1">
    <citation type="journal article" date="2014" name="Proc. Natl. Acad. Sci. U.S.A.">
        <title>Extensive sampling of basidiomycete genomes demonstrates inadequacy of the white-rot/brown-rot paradigm for wood decay fungi.</title>
        <authorList>
            <person name="Riley R."/>
            <person name="Salamov A.A."/>
            <person name="Brown D.W."/>
            <person name="Nagy L.G."/>
            <person name="Floudas D."/>
            <person name="Held B.W."/>
            <person name="Levasseur A."/>
            <person name="Lombard V."/>
            <person name="Morin E."/>
            <person name="Otillar R."/>
            <person name="Lindquist E.A."/>
            <person name="Sun H."/>
            <person name="LaButti K.M."/>
            <person name="Schmutz J."/>
            <person name="Jabbour D."/>
            <person name="Luo H."/>
            <person name="Baker S.E."/>
            <person name="Pisabarro A.G."/>
            <person name="Walton J.D."/>
            <person name="Blanchette R.A."/>
            <person name="Henrissat B."/>
            <person name="Martin F."/>
            <person name="Cullen D."/>
            <person name="Hibbett D.S."/>
            <person name="Grigoriev I.V."/>
        </authorList>
    </citation>
    <scope>NUCLEOTIDE SEQUENCE [LARGE SCALE GENOMIC DNA]</scope>
    <source>
        <strain evidence="3">CBS 339.88</strain>
    </source>
</reference>
<accession>A0A067TG70</accession>
<sequence length="51" mass="5919">MAILILLLSFLFLPISCYLFAAHRKAVKLYHSTHRGLLAEALFGKKSRWSW</sequence>
<evidence type="ECO:0000256" key="1">
    <source>
        <dbReference type="SAM" id="SignalP"/>
    </source>
</evidence>
<dbReference type="EMBL" id="KL142374">
    <property type="protein sequence ID" value="KDR78899.1"/>
    <property type="molecule type" value="Genomic_DNA"/>
</dbReference>
<organism evidence="2 3">
    <name type="scientific">Galerina marginata (strain CBS 339.88)</name>
    <dbReference type="NCBI Taxonomy" id="685588"/>
    <lineage>
        <taxon>Eukaryota</taxon>
        <taxon>Fungi</taxon>
        <taxon>Dikarya</taxon>
        <taxon>Basidiomycota</taxon>
        <taxon>Agaricomycotina</taxon>
        <taxon>Agaricomycetes</taxon>
        <taxon>Agaricomycetidae</taxon>
        <taxon>Agaricales</taxon>
        <taxon>Agaricineae</taxon>
        <taxon>Strophariaceae</taxon>
        <taxon>Galerina</taxon>
    </lineage>
</organism>
<evidence type="ECO:0000313" key="3">
    <source>
        <dbReference type="Proteomes" id="UP000027222"/>
    </source>
</evidence>
<dbReference type="HOGENOM" id="CLU_3106497_0_0_1"/>
<dbReference type="AlphaFoldDB" id="A0A067TG70"/>
<dbReference type="Proteomes" id="UP000027222">
    <property type="component" value="Unassembled WGS sequence"/>
</dbReference>
<keyword evidence="3" id="KW-1185">Reference proteome</keyword>
<evidence type="ECO:0000313" key="2">
    <source>
        <dbReference type="EMBL" id="KDR78899.1"/>
    </source>
</evidence>
<feature type="signal peptide" evidence="1">
    <location>
        <begin position="1"/>
        <end position="17"/>
    </location>
</feature>
<keyword evidence="1" id="KW-0732">Signal</keyword>